<dbReference type="WBParaSite" id="Hba_03704">
    <property type="protein sequence ID" value="Hba_03704"/>
    <property type="gene ID" value="Hba_03704"/>
</dbReference>
<name>A0A1I7WFE4_HETBA</name>
<keyword evidence="1" id="KW-1185">Reference proteome</keyword>
<protein>
    <submittedName>
        <fullName evidence="2">Uncharacterized protein</fullName>
    </submittedName>
</protein>
<proteinExistence type="predicted"/>
<organism evidence="1 2">
    <name type="scientific">Heterorhabditis bacteriophora</name>
    <name type="common">Entomopathogenic nematode worm</name>
    <dbReference type="NCBI Taxonomy" id="37862"/>
    <lineage>
        <taxon>Eukaryota</taxon>
        <taxon>Metazoa</taxon>
        <taxon>Ecdysozoa</taxon>
        <taxon>Nematoda</taxon>
        <taxon>Chromadorea</taxon>
        <taxon>Rhabditida</taxon>
        <taxon>Rhabditina</taxon>
        <taxon>Rhabditomorpha</taxon>
        <taxon>Strongyloidea</taxon>
        <taxon>Heterorhabditidae</taxon>
        <taxon>Heterorhabditis</taxon>
    </lineage>
</organism>
<accession>A0A1I7WFE4</accession>
<evidence type="ECO:0000313" key="2">
    <source>
        <dbReference type="WBParaSite" id="Hba_03704"/>
    </source>
</evidence>
<dbReference type="AlphaFoldDB" id="A0A1I7WFE4"/>
<reference evidence="2" key="1">
    <citation type="submission" date="2016-11" db="UniProtKB">
        <authorList>
            <consortium name="WormBaseParasite"/>
        </authorList>
    </citation>
    <scope>IDENTIFICATION</scope>
</reference>
<dbReference type="Proteomes" id="UP000095283">
    <property type="component" value="Unplaced"/>
</dbReference>
<sequence>MILPHYSEFLTIHHLFLTTVELFTALNHQLYDNTYH</sequence>
<evidence type="ECO:0000313" key="1">
    <source>
        <dbReference type="Proteomes" id="UP000095283"/>
    </source>
</evidence>